<dbReference type="HOGENOM" id="CLU_2832859_0_0_1"/>
<dbReference type="VEuPathDB" id="MicrosporidiaDB:SLOPH_2737"/>
<dbReference type="InParanoid" id="S7W7M2"/>
<name>S7W7M2_SPRLO</name>
<gene>
    <name evidence="1" type="ORF">SLOPH_2737</name>
</gene>
<evidence type="ECO:0000313" key="1">
    <source>
        <dbReference type="EMBL" id="EPR78811.1"/>
    </source>
</evidence>
<comment type="caution">
    <text evidence="1">The sequence shown here is derived from an EMBL/GenBank/DDBJ whole genome shotgun (WGS) entry which is preliminary data.</text>
</comment>
<sequence length="66" mass="8021">MKNIKNMELEKQICYLEEFLSLYVDLDRMCNNCLEYFCDGEYTLPLIRMVKDDMVMCYHKKCYNGD</sequence>
<accession>S7W7M2</accession>
<dbReference type="AlphaFoldDB" id="S7W7M2"/>
<keyword evidence="2" id="KW-1185">Reference proteome</keyword>
<reference evidence="2" key="1">
    <citation type="journal article" date="2013" name="PLoS Genet.">
        <title>The genome of Spraguea lophii and the basis of host-microsporidian interactions.</title>
        <authorList>
            <person name="Campbell S.E."/>
            <person name="Williams T.A."/>
            <person name="Yousuf A."/>
            <person name="Soanes D.M."/>
            <person name="Paszkiewicz K.H."/>
            <person name="Williams B.A.P."/>
        </authorList>
    </citation>
    <scope>NUCLEOTIDE SEQUENCE [LARGE SCALE GENOMIC DNA]</scope>
    <source>
        <strain evidence="2">42_110</strain>
    </source>
</reference>
<proteinExistence type="predicted"/>
<protein>
    <submittedName>
        <fullName evidence="1">Uncharacterized protein</fullName>
    </submittedName>
</protein>
<dbReference type="Proteomes" id="UP000014978">
    <property type="component" value="Unassembled WGS sequence"/>
</dbReference>
<evidence type="ECO:0000313" key="2">
    <source>
        <dbReference type="Proteomes" id="UP000014978"/>
    </source>
</evidence>
<dbReference type="EMBL" id="ATCN01000553">
    <property type="protein sequence ID" value="EPR78811.1"/>
    <property type="molecule type" value="Genomic_DNA"/>
</dbReference>
<organism evidence="1 2">
    <name type="scientific">Spraguea lophii (strain 42_110)</name>
    <name type="common">Microsporidian parasite</name>
    <dbReference type="NCBI Taxonomy" id="1358809"/>
    <lineage>
        <taxon>Eukaryota</taxon>
        <taxon>Fungi</taxon>
        <taxon>Fungi incertae sedis</taxon>
        <taxon>Microsporidia</taxon>
        <taxon>Spragueidae</taxon>
        <taxon>Spraguea</taxon>
    </lineage>
</organism>